<evidence type="ECO:0000313" key="3">
    <source>
        <dbReference type="Proteomes" id="UP000266273"/>
    </source>
</evidence>
<dbReference type="RefSeq" id="WP_147361492.1">
    <property type="nucleotide sequence ID" value="NZ_QXDF01000001.1"/>
</dbReference>
<feature type="region of interest" description="Disordered" evidence="1">
    <location>
        <begin position="171"/>
        <end position="196"/>
    </location>
</feature>
<evidence type="ECO:0000256" key="1">
    <source>
        <dbReference type="SAM" id="MobiDB-lite"/>
    </source>
</evidence>
<reference evidence="2 3" key="1">
    <citation type="submission" date="2018-08" db="EMBL/GenBank/DDBJ databases">
        <title>Genomic Encyclopedia of Archaeal and Bacterial Type Strains, Phase II (KMG-II): from individual species to whole genera.</title>
        <authorList>
            <person name="Goeker M."/>
        </authorList>
    </citation>
    <scope>NUCLEOTIDE SEQUENCE [LARGE SCALE GENOMIC DNA]</scope>
    <source>
        <strain evidence="2 3">DSM 5002</strain>
    </source>
</reference>
<proteinExistence type="predicted"/>
<keyword evidence="3" id="KW-1185">Reference proteome</keyword>
<dbReference type="OrthoDB" id="7705693at2"/>
<dbReference type="Proteomes" id="UP000266273">
    <property type="component" value="Unassembled WGS sequence"/>
</dbReference>
<gene>
    <name evidence="2" type="ORF">BXY53_0833</name>
</gene>
<evidence type="ECO:0000313" key="2">
    <source>
        <dbReference type="EMBL" id="RIA55757.1"/>
    </source>
</evidence>
<organism evidence="2 3">
    <name type="scientific">Dichotomicrobium thermohalophilum</name>
    <dbReference type="NCBI Taxonomy" id="933063"/>
    <lineage>
        <taxon>Bacteria</taxon>
        <taxon>Pseudomonadati</taxon>
        <taxon>Pseudomonadota</taxon>
        <taxon>Alphaproteobacteria</taxon>
        <taxon>Hyphomicrobiales</taxon>
        <taxon>Hyphomicrobiaceae</taxon>
        <taxon>Dichotomicrobium</taxon>
    </lineage>
</organism>
<comment type="caution">
    <text evidence="2">The sequence shown here is derived from an EMBL/GenBank/DDBJ whole genome shotgun (WGS) entry which is preliminary data.</text>
</comment>
<dbReference type="AlphaFoldDB" id="A0A397Q8A8"/>
<name>A0A397Q8A8_9HYPH</name>
<evidence type="ECO:0008006" key="4">
    <source>
        <dbReference type="Google" id="ProtNLM"/>
    </source>
</evidence>
<accession>A0A397Q8A8</accession>
<dbReference type="EMBL" id="QXDF01000001">
    <property type="protein sequence ID" value="RIA55757.1"/>
    <property type="molecule type" value="Genomic_DNA"/>
</dbReference>
<sequence length="196" mass="21876">MIKEALIAIAFVLAVCPIDVAKSGETVAWKRVGNWQIRVDPSLGNACFMIASWEQGTILRIGFVSGQSTSNVPYIILGNSYWNSIQEGKDYNLTFRFDNEKPWSVNAVGFRMGQSVYLLFEVGSWDFVDEFMRKHGVQVAYQGKVIANLRLTDSFAALKETANCHVQMAQAGLQSSQPGRDPFRTPSTVPDRDPFD</sequence>
<protein>
    <recommendedName>
        <fullName evidence="4">Invasion protein IalB</fullName>
    </recommendedName>
</protein>